<dbReference type="SMART" id="SM00490">
    <property type="entry name" value="HELICc"/>
    <property type="match status" value="1"/>
</dbReference>
<dbReference type="GO" id="GO:0004386">
    <property type="term" value="F:helicase activity"/>
    <property type="evidence" value="ECO:0007669"/>
    <property type="project" value="UniProtKB-KW"/>
</dbReference>
<accession>A0A183SN96</accession>
<dbReference type="SMART" id="SM00973">
    <property type="entry name" value="Sec63"/>
    <property type="match status" value="1"/>
</dbReference>
<dbReference type="InterPro" id="IPR057842">
    <property type="entry name" value="WH_MER3"/>
</dbReference>
<dbReference type="CDD" id="cd18795">
    <property type="entry name" value="SF2_C_Ski2"/>
    <property type="match status" value="1"/>
</dbReference>
<dbReference type="WBParaSite" id="SSLN_0000587701-mRNA-1">
    <property type="protein sequence ID" value="SSLN_0000587701-mRNA-1"/>
    <property type="gene ID" value="SSLN_0000587701"/>
</dbReference>
<evidence type="ECO:0000256" key="4">
    <source>
        <dbReference type="ARBA" id="ARBA00022840"/>
    </source>
</evidence>
<dbReference type="GO" id="GO:0005634">
    <property type="term" value="C:nucleus"/>
    <property type="evidence" value="ECO:0007669"/>
    <property type="project" value="TreeGrafter"/>
</dbReference>
<dbReference type="OrthoDB" id="5575at2759"/>
<sequence length="751" mass="82363">MAAYRKATYMCQIVIVSRANFIANQLNQAVRIVGLSTALANAVDMAAWLRVPLSPESAPDQGQSGLCGRGLFNFRPSVRPVPLEVHIQGYPGRHYCPRMATMNRPIFQAIQTHSASKPVLVFVASRRQTRRTAFDLISYSQSASNPQQWLHMNVQEMENLAATIVDSNLQLTLPYGIGLHHAGLRDRDRRIVEELFVNQKIQARALKQKLGIGAAERSVAGVVMLGEIERLPGAVLIATSTLAWGVNFPAHLVIIKGTEYFDGKTKRYVDFPITGPTQTATAAAADNGDDDDTHFLLHVDVLQMMGRAGRPQFDNEGKAVVMVQDTKKAFYKRFLYEPFPVESCLLQVLADYLNAEIATGSVSSMQSALECITWTFFFRRLMMNPNYYHLEETTADAVNRYLSEVVSGAVNSLIENGCVEQDPEDPLVLLPTSSGRLASFYYLSHKTIGLFTATLTATTTIAELLYILSLAEEFALLPVRHAEDETNAILAREMPLPVKGAPESPHTKAHILLQAYLSRRTLELPISDYVTDTKSVLDQAPRVLQTLSQFPVITVSLDLVGPDPTADSPEAGDCCRHLPILGLDIASEQTSAFSESALPVFCDTDYALSVNIHSIVPAALAARSRAVANKSSQGATPSVKSREPGWILVLGAVGRNNTGADSCLLALRKVSGSQLRHCDSSPRAITVSFRLDSELFAPAPAVGRITDALRLHLFVMSDTYLALDQQLPFGLCVQSSPLRYSPRSIHHEMEM</sequence>
<evidence type="ECO:0000313" key="8">
    <source>
        <dbReference type="Proteomes" id="UP000275846"/>
    </source>
</evidence>
<feature type="domain" description="SEC63" evidence="6">
    <location>
        <begin position="431"/>
        <end position="731"/>
    </location>
</feature>
<dbReference type="AlphaFoldDB" id="A0A183SN96"/>
<dbReference type="PANTHER" id="PTHR47961">
    <property type="entry name" value="DNA POLYMERASE THETA, PUTATIVE (AFU_ORTHOLOGUE AFUA_1G05260)-RELATED"/>
    <property type="match status" value="1"/>
</dbReference>
<protein>
    <submittedName>
        <fullName evidence="9">Helicase C-terminal domain-containing protein</fullName>
    </submittedName>
</protein>
<gene>
    <name evidence="7" type="ORF">SSLN_LOCUS5694</name>
</gene>
<dbReference type="SUPFAM" id="SSF46785">
    <property type="entry name" value="Winged helix' DNA-binding domain"/>
    <property type="match status" value="1"/>
</dbReference>
<dbReference type="SUPFAM" id="SSF158702">
    <property type="entry name" value="Sec63 N-terminal domain-like"/>
    <property type="match status" value="1"/>
</dbReference>
<dbReference type="InterPro" id="IPR035892">
    <property type="entry name" value="C2_domain_sf"/>
</dbReference>
<reference evidence="7 8" key="2">
    <citation type="submission" date="2018-11" db="EMBL/GenBank/DDBJ databases">
        <authorList>
            <consortium name="Pathogen Informatics"/>
        </authorList>
    </citation>
    <scope>NUCLEOTIDE SEQUENCE [LARGE SCALE GENOMIC DNA]</scope>
    <source>
        <strain evidence="7 8">NST_G2</strain>
    </source>
</reference>
<dbReference type="InterPro" id="IPR050474">
    <property type="entry name" value="Hel308_SKI2-like"/>
</dbReference>
<dbReference type="GO" id="GO:0016787">
    <property type="term" value="F:hydrolase activity"/>
    <property type="evidence" value="ECO:0007669"/>
    <property type="project" value="UniProtKB-KW"/>
</dbReference>
<dbReference type="Gene3D" id="3.40.50.300">
    <property type="entry name" value="P-loop containing nucleotide triphosphate hydrolases"/>
    <property type="match status" value="2"/>
</dbReference>
<reference evidence="9" key="1">
    <citation type="submission" date="2016-06" db="UniProtKB">
        <authorList>
            <consortium name="WormBaseParasite"/>
        </authorList>
    </citation>
    <scope>IDENTIFICATION</scope>
</reference>
<proteinExistence type="predicted"/>
<dbReference type="Proteomes" id="UP000275846">
    <property type="component" value="Unassembled WGS sequence"/>
</dbReference>
<dbReference type="InterPro" id="IPR004179">
    <property type="entry name" value="Sec63-dom"/>
</dbReference>
<dbReference type="EMBL" id="UYSU01033363">
    <property type="protein sequence ID" value="VDL92079.1"/>
    <property type="molecule type" value="Genomic_DNA"/>
</dbReference>
<evidence type="ECO:0000259" key="6">
    <source>
        <dbReference type="SMART" id="SM00973"/>
    </source>
</evidence>
<dbReference type="STRING" id="70667.A0A183SN96"/>
<evidence type="ECO:0000256" key="1">
    <source>
        <dbReference type="ARBA" id="ARBA00022741"/>
    </source>
</evidence>
<dbReference type="FunFam" id="1.10.10.10:FF:000012">
    <property type="entry name" value="U5 small nuclear ribonucleoprotein helicase"/>
    <property type="match status" value="1"/>
</dbReference>
<dbReference type="InterPro" id="IPR036390">
    <property type="entry name" value="WH_DNA-bd_sf"/>
</dbReference>
<keyword evidence="4" id="KW-0067">ATP-binding</keyword>
<evidence type="ECO:0000256" key="3">
    <source>
        <dbReference type="ARBA" id="ARBA00022806"/>
    </source>
</evidence>
<dbReference type="InterPro" id="IPR001650">
    <property type="entry name" value="Helicase_C-like"/>
</dbReference>
<dbReference type="InterPro" id="IPR036388">
    <property type="entry name" value="WH-like_DNA-bd_sf"/>
</dbReference>
<dbReference type="InterPro" id="IPR027417">
    <property type="entry name" value="P-loop_NTPase"/>
</dbReference>
<dbReference type="Pfam" id="PF23445">
    <property type="entry name" value="WHD_SNRNP200"/>
    <property type="match status" value="1"/>
</dbReference>
<keyword evidence="2" id="KW-0378">Hydrolase</keyword>
<keyword evidence="8" id="KW-1185">Reference proteome</keyword>
<keyword evidence="3" id="KW-0347">Helicase</keyword>
<dbReference type="Pfam" id="PF02889">
    <property type="entry name" value="Sec63"/>
    <property type="match status" value="1"/>
</dbReference>
<dbReference type="Gene3D" id="2.60.40.150">
    <property type="entry name" value="C2 domain"/>
    <property type="match status" value="1"/>
</dbReference>
<feature type="domain" description="Helicase C-terminal" evidence="5">
    <location>
        <begin position="163"/>
        <end position="312"/>
    </location>
</feature>
<evidence type="ECO:0000313" key="7">
    <source>
        <dbReference type="EMBL" id="VDL92079.1"/>
    </source>
</evidence>
<evidence type="ECO:0000313" key="9">
    <source>
        <dbReference type="WBParaSite" id="SSLN_0000587701-mRNA-1"/>
    </source>
</evidence>
<dbReference type="PANTHER" id="PTHR47961:SF4">
    <property type="entry name" value="ACTIVATING SIGNAL COINTEGRATOR 1 COMPLEX SUBUNIT 3"/>
    <property type="match status" value="1"/>
</dbReference>
<dbReference type="SUPFAM" id="SSF52540">
    <property type="entry name" value="P-loop containing nucleoside triphosphate hydrolases"/>
    <property type="match status" value="1"/>
</dbReference>
<dbReference type="Gene3D" id="1.10.10.10">
    <property type="entry name" value="Winged helix-like DNA-binding domain superfamily/Winged helix DNA-binding domain"/>
    <property type="match status" value="1"/>
</dbReference>
<dbReference type="Gene3D" id="1.10.3380.10">
    <property type="entry name" value="Sec63 N-terminal domain-like domain"/>
    <property type="match status" value="1"/>
</dbReference>
<dbReference type="GO" id="GO:0005524">
    <property type="term" value="F:ATP binding"/>
    <property type="evidence" value="ECO:0007669"/>
    <property type="project" value="UniProtKB-KW"/>
</dbReference>
<evidence type="ECO:0000259" key="5">
    <source>
        <dbReference type="SMART" id="SM00490"/>
    </source>
</evidence>
<organism evidence="9">
    <name type="scientific">Schistocephalus solidus</name>
    <name type="common">Tapeworm</name>
    <dbReference type="NCBI Taxonomy" id="70667"/>
    <lineage>
        <taxon>Eukaryota</taxon>
        <taxon>Metazoa</taxon>
        <taxon>Spiralia</taxon>
        <taxon>Lophotrochozoa</taxon>
        <taxon>Platyhelminthes</taxon>
        <taxon>Cestoda</taxon>
        <taxon>Eucestoda</taxon>
        <taxon>Diphyllobothriidea</taxon>
        <taxon>Diphyllobothriidae</taxon>
        <taxon>Schistocephalus</taxon>
    </lineage>
</organism>
<name>A0A183SN96_SCHSO</name>
<evidence type="ECO:0000256" key="2">
    <source>
        <dbReference type="ARBA" id="ARBA00022801"/>
    </source>
</evidence>
<keyword evidence="1" id="KW-0547">Nucleotide-binding</keyword>